<name>A0A218WIH5_PUNGR</name>
<keyword evidence="1" id="KW-0812">Transmembrane</keyword>
<evidence type="ECO:0000313" key="2">
    <source>
        <dbReference type="EMBL" id="OWM72031.1"/>
    </source>
</evidence>
<reference evidence="4" key="1">
    <citation type="journal article" date="2017" name="Plant J.">
        <title>The pomegranate (Punica granatum L.) genome and the genomics of punicalagin biosynthesis.</title>
        <authorList>
            <person name="Qin G."/>
            <person name="Xu C."/>
            <person name="Ming R."/>
            <person name="Tang H."/>
            <person name="Guyot R."/>
            <person name="Kramer E.M."/>
            <person name="Hu Y."/>
            <person name="Yi X."/>
            <person name="Qi Y."/>
            <person name="Xu X."/>
            <person name="Gao Z."/>
            <person name="Pan H."/>
            <person name="Jian J."/>
            <person name="Tian Y."/>
            <person name="Yue Z."/>
            <person name="Xu Y."/>
        </authorList>
    </citation>
    <scope>NUCLEOTIDE SEQUENCE [LARGE SCALE GENOMIC DNA]</scope>
    <source>
        <strain evidence="4">cv. Dabenzi</strain>
    </source>
</reference>
<accession>A0A218WIH5</accession>
<organism evidence="2 4">
    <name type="scientific">Punica granatum</name>
    <name type="common">Pomegranate</name>
    <dbReference type="NCBI Taxonomy" id="22663"/>
    <lineage>
        <taxon>Eukaryota</taxon>
        <taxon>Viridiplantae</taxon>
        <taxon>Streptophyta</taxon>
        <taxon>Embryophyta</taxon>
        <taxon>Tracheophyta</taxon>
        <taxon>Spermatophyta</taxon>
        <taxon>Magnoliopsida</taxon>
        <taxon>eudicotyledons</taxon>
        <taxon>Gunneridae</taxon>
        <taxon>Pentapetalae</taxon>
        <taxon>rosids</taxon>
        <taxon>malvids</taxon>
        <taxon>Myrtales</taxon>
        <taxon>Lythraceae</taxon>
        <taxon>Punica</taxon>
    </lineage>
</organism>
<evidence type="ECO:0000256" key="1">
    <source>
        <dbReference type="SAM" id="Phobius"/>
    </source>
</evidence>
<proteinExistence type="predicted"/>
<evidence type="ECO:0000313" key="4">
    <source>
        <dbReference type="Proteomes" id="UP000197138"/>
    </source>
</evidence>
<feature type="transmembrane region" description="Helical" evidence="1">
    <location>
        <begin position="80"/>
        <end position="100"/>
    </location>
</feature>
<reference evidence="2" key="2">
    <citation type="submission" date="2017-06" db="EMBL/GenBank/DDBJ databases">
        <title>The pomegranate genome and the genomics of punicalagin biosynthesis.</title>
        <authorList>
            <person name="Xu C."/>
        </authorList>
    </citation>
    <scope>NUCLEOTIDE SEQUENCE [LARGE SCALE GENOMIC DNA]</scope>
    <source>
        <tissue evidence="2">Fresh leaf</tissue>
    </source>
</reference>
<comment type="caution">
    <text evidence="2">The sequence shown here is derived from an EMBL/GenBank/DDBJ whole genome shotgun (WGS) entry which is preliminary data.</text>
</comment>
<sequence>MWSSRLVWCLSPLTRARKRMSARVQLLKADREIGLGCNHRAFLGLSLCFLLLLVLAFGDCTCEEDNPDQENSNGALGYKLGTIACFLVGGALGVCLPFLAKAAYSQLGERPIHYREGFCFQGHPSHGIHSCLPRRMREFDVPRPDCRSVGELSLCWFHCNGDSNRNASSRYNCDLVLLFK</sequence>
<dbReference type="EMBL" id="MTKT01004293">
    <property type="protein sequence ID" value="OWM72031.1"/>
    <property type="molecule type" value="Genomic_DNA"/>
</dbReference>
<dbReference type="EMBL" id="PGOL01001817">
    <property type="protein sequence ID" value="PKI53975.1"/>
    <property type="molecule type" value="Genomic_DNA"/>
</dbReference>
<reference evidence="3 5" key="3">
    <citation type="submission" date="2017-11" db="EMBL/GenBank/DDBJ databases">
        <title>De-novo sequencing of pomegranate (Punica granatum L.) genome.</title>
        <authorList>
            <person name="Akparov Z."/>
            <person name="Amiraslanov A."/>
            <person name="Hajiyeva S."/>
            <person name="Abbasov M."/>
            <person name="Kaur K."/>
            <person name="Hamwieh A."/>
            <person name="Solovyev V."/>
            <person name="Salamov A."/>
            <person name="Braich B."/>
            <person name="Kosarev P."/>
            <person name="Mahmoud A."/>
            <person name="Hajiyev E."/>
            <person name="Babayeva S."/>
            <person name="Izzatullayeva V."/>
            <person name="Mammadov A."/>
            <person name="Mammadov A."/>
            <person name="Sharifova S."/>
            <person name="Ojaghi J."/>
            <person name="Eynullazada K."/>
            <person name="Bayramov B."/>
            <person name="Abdulazimova A."/>
            <person name="Shahmuradov I."/>
        </authorList>
    </citation>
    <scope>NUCLEOTIDE SEQUENCE [LARGE SCALE GENOMIC DNA]</scope>
    <source>
        <strain evidence="3">AG2017</strain>
        <strain evidence="5">cv. AG2017</strain>
        <tissue evidence="3">Leaf</tissue>
    </source>
</reference>
<keyword evidence="5" id="KW-1185">Reference proteome</keyword>
<gene>
    <name evidence="2" type="ORF">CDL15_Pgr017914</name>
    <name evidence="3" type="ORF">CRG98_025586</name>
</gene>
<evidence type="ECO:0000313" key="3">
    <source>
        <dbReference type="EMBL" id="PKI53975.1"/>
    </source>
</evidence>
<dbReference type="AlphaFoldDB" id="A0A218WIH5"/>
<keyword evidence="1" id="KW-0472">Membrane</keyword>
<dbReference type="Proteomes" id="UP000233551">
    <property type="component" value="Unassembled WGS sequence"/>
</dbReference>
<protein>
    <submittedName>
        <fullName evidence="2">Uncharacterized protein</fullName>
    </submittedName>
</protein>
<dbReference type="Proteomes" id="UP000197138">
    <property type="component" value="Unassembled WGS sequence"/>
</dbReference>
<keyword evidence="1" id="KW-1133">Transmembrane helix</keyword>
<evidence type="ECO:0000313" key="5">
    <source>
        <dbReference type="Proteomes" id="UP000233551"/>
    </source>
</evidence>